<evidence type="ECO:0000313" key="2">
    <source>
        <dbReference type="EMBL" id="NQS78048.1"/>
    </source>
</evidence>
<accession>A0A8T7HCM4</accession>
<gene>
    <name evidence="2" type="ORF">HQQ74_04970</name>
</gene>
<dbReference type="RefSeq" id="WP_214167113.1">
    <property type="nucleotide sequence ID" value="NZ_JBMHJL010000146.1"/>
</dbReference>
<evidence type="ECO:0000313" key="3">
    <source>
        <dbReference type="Proteomes" id="UP000737555"/>
    </source>
</evidence>
<protein>
    <submittedName>
        <fullName evidence="2">DUF504 domain-containing protein</fullName>
    </submittedName>
</protein>
<dbReference type="Pfam" id="PF04457">
    <property type="entry name" value="MJ1316"/>
    <property type="match status" value="1"/>
</dbReference>
<sequence>MGVRTSHRLLLRFYHDPGYDFSRVRVEYVNRGAPGDRSAVQGDRILALDARYLEVDAGTHVACIPYHRILRILYDDEVAWERGGRVEEGGET</sequence>
<feature type="domain" description="MJ1316 RNA cyclic group end recognition" evidence="1">
    <location>
        <begin position="4"/>
        <end position="82"/>
    </location>
</feature>
<comment type="caution">
    <text evidence="2">The sequence shown here is derived from an EMBL/GenBank/DDBJ whole genome shotgun (WGS) entry which is preliminary data.</text>
</comment>
<name>A0A8T7HCM4_9EURY</name>
<dbReference type="AlphaFoldDB" id="A0A8T7HCM4"/>
<organism evidence="2 3">
    <name type="scientific">Methanoculleus bourgensis</name>
    <dbReference type="NCBI Taxonomy" id="83986"/>
    <lineage>
        <taxon>Archaea</taxon>
        <taxon>Methanobacteriati</taxon>
        <taxon>Methanobacteriota</taxon>
        <taxon>Stenosarchaea group</taxon>
        <taxon>Methanomicrobia</taxon>
        <taxon>Methanomicrobiales</taxon>
        <taxon>Methanomicrobiaceae</taxon>
        <taxon>Methanoculleus</taxon>
    </lineage>
</organism>
<proteinExistence type="predicted"/>
<dbReference type="Proteomes" id="UP000737555">
    <property type="component" value="Unassembled WGS sequence"/>
</dbReference>
<dbReference type="EMBL" id="JABMJE010000051">
    <property type="protein sequence ID" value="NQS78048.1"/>
    <property type="molecule type" value="Genomic_DNA"/>
</dbReference>
<reference evidence="2" key="1">
    <citation type="submission" date="2020-05" db="EMBL/GenBank/DDBJ databases">
        <title>The first insight into the ecology of ammonia-tolerant syntrophic propionate oxidizing bacteria.</title>
        <authorList>
            <person name="Singh A."/>
            <person name="Schnurer A."/>
            <person name="Westerholm M."/>
        </authorList>
    </citation>
    <scope>NUCLEOTIDE SEQUENCE</scope>
    <source>
        <strain evidence="2">MAG54</strain>
    </source>
</reference>
<dbReference type="InterPro" id="IPR040459">
    <property type="entry name" value="MJ1316"/>
</dbReference>
<evidence type="ECO:0000259" key="1">
    <source>
        <dbReference type="Pfam" id="PF04457"/>
    </source>
</evidence>